<accession>A0A9C6T228</accession>
<name>A0A9C6T228_ARADU</name>
<dbReference type="KEGG" id="adu:127741065"/>
<evidence type="ECO:0000313" key="2">
    <source>
        <dbReference type="Proteomes" id="UP000515211"/>
    </source>
</evidence>
<reference evidence="3" key="2">
    <citation type="submission" date="2025-08" db="UniProtKB">
        <authorList>
            <consortium name="RefSeq"/>
        </authorList>
    </citation>
    <scope>IDENTIFICATION</scope>
    <source>
        <tissue evidence="3">Whole plant</tissue>
    </source>
</reference>
<gene>
    <name evidence="3" type="primary">LOC127741065</name>
</gene>
<proteinExistence type="predicted"/>
<evidence type="ECO:0000313" key="3">
    <source>
        <dbReference type="RefSeq" id="XP_052108420.1"/>
    </source>
</evidence>
<organism evidence="2 3">
    <name type="scientific">Arachis duranensis</name>
    <name type="common">Wild peanut</name>
    <dbReference type="NCBI Taxonomy" id="130453"/>
    <lineage>
        <taxon>Eukaryota</taxon>
        <taxon>Viridiplantae</taxon>
        <taxon>Streptophyta</taxon>
        <taxon>Embryophyta</taxon>
        <taxon>Tracheophyta</taxon>
        <taxon>Spermatophyta</taxon>
        <taxon>Magnoliopsida</taxon>
        <taxon>eudicotyledons</taxon>
        <taxon>Gunneridae</taxon>
        <taxon>Pentapetalae</taxon>
        <taxon>rosids</taxon>
        <taxon>fabids</taxon>
        <taxon>Fabales</taxon>
        <taxon>Fabaceae</taxon>
        <taxon>Papilionoideae</taxon>
        <taxon>50 kb inversion clade</taxon>
        <taxon>dalbergioids sensu lato</taxon>
        <taxon>Dalbergieae</taxon>
        <taxon>Pterocarpus clade</taxon>
        <taxon>Arachis</taxon>
    </lineage>
</organism>
<keyword evidence="2" id="KW-1185">Reference proteome</keyword>
<feature type="compositionally biased region" description="Low complexity" evidence="1">
    <location>
        <begin position="9"/>
        <end position="32"/>
    </location>
</feature>
<reference evidence="2" key="1">
    <citation type="journal article" date="2016" name="Nat. Genet.">
        <title>The genome sequences of Arachis duranensis and Arachis ipaensis, the diploid ancestors of cultivated peanut.</title>
        <authorList>
            <person name="Bertioli D.J."/>
            <person name="Cannon S.B."/>
            <person name="Froenicke L."/>
            <person name="Huang G."/>
            <person name="Farmer A.D."/>
            <person name="Cannon E.K."/>
            <person name="Liu X."/>
            <person name="Gao D."/>
            <person name="Clevenger J."/>
            <person name="Dash S."/>
            <person name="Ren L."/>
            <person name="Moretzsohn M.C."/>
            <person name="Shirasawa K."/>
            <person name="Huang W."/>
            <person name="Vidigal B."/>
            <person name="Abernathy B."/>
            <person name="Chu Y."/>
            <person name="Niederhuth C.E."/>
            <person name="Umale P."/>
            <person name="Araujo A.C."/>
            <person name="Kozik A."/>
            <person name="Kim K.D."/>
            <person name="Burow M.D."/>
            <person name="Varshney R.K."/>
            <person name="Wang X."/>
            <person name="Zhang X."/>
            <person name="Barkley N."/>
            <person name="Guimaraes P.M."/>
            <person name="Isobe S."/>
            <person name="Guo B."/>
            <person name="Liao B."/>
            <person name="Stalker H.T."/>
            <person name="Schmitz R.J."/>
            <person name="Scheffler B.E."/>
            <person name="Leal-Bertioli S.C."/>
            <person name="Xun X."/>
            <person name="Jackson S.A."/>
            <person name="Michelmore R."/>
            <person name="Ozias-Akins P."/>
        </authorList>
    </citation>
    <scope>NUCLEOTIDE SEQUENCE [LARGE SCALE GENOMIC DNA]</scope>
    <source>
        <strain evidence="2">cv. V14167</strain>
    </source>
</reference>
<sequence>MKPSPPSSQPTSTASSVSVSDHPSFSPSLSRSCRPEDLRTHPAPASPLLATLEPQCPLLLFSPSTTLTYWGYLLLITEPVSLTGHRTSRHHRGPFVNQICSELSLSLSISFTIFLFSQKK</sequence>
<dbReference type="Proteomes" id="UP000515211">
    <property type="component" value="Chromosome 8"/>
</dbReference>
<dbReference type="GeneID" id="127741065"/>
<evidence type="ECO:0000256" key="1">
    <source>
        <dbReference type="SAM" id="MobiDB-lite"/>
    </source>
</evidence>
<protein>
    <submittedName>
        <fullName evidence="3">Uncharacterized protein LOC127741065</fullName>
    </submittedName>
</protein>
<dbReference type="AlphaFoldDB" id="A0A9C6T228"/>
<dbReference type="RefSeq" id="XP_052108420.1">
    <property type="nucleotide sequence ID" value="XM_052252460.1"/>
</dbReference>
<feature type="region of interest" description="Disordered" evidence="1">
    <location>
        <begin position="1"/>
        <end position="45"/>
    </location>
</feature>